<keyword evidence="1" id="KW-1133">Transmembrane helix</keyword>
<evidence type="ECO:0000313" key="2">
    <source>
        <dbReference type="EMBL" id="MFC3914802.1"/>
    </source>
</evidence>
<keyword evidence="1" id="KW-0472">Membrane</keyword>
<proteinExistence type="predicted"/>
<organism evidence="2 3">
    <name type="scientific">Pseudaeromonas sharmana</name>
    <dbReference type="NCBI Taxonomy" id="328412"/>
    <lineage>
        <taxon>Bacteria</taxon>
        <taxon>Pseudomonadati</taxon>
        <taxon>Pseudomonadota</taxon>
        <taxon>Gammaproteobacteria</taxon>
        <taxon>Aeromonadales</taxon>
        <taxon>Aeromonadaceae</taxon>
        <taxon>Pseudaeromonas</taxon>
    </lineage>
</organism>
<dbReference type="InterPro" id="IPR012902">
    <property type="entry name" value="N_methyl_site"/>
</dbReference>
<dbReference type="RefSeq" id="WP_377154169.1">
    <property type="nucleotide sequence ID" value="NZ_JBHSAF010000015.1"/>
</dbReference>
<reference evidence="3" key="1">
    <citation type="journal article" date="2019" name="Int. J. Syst. Evol. Microbiol.">
        <title>The Global Catalogue of Microorganisms (GCM) 10K type strain sequencing project: providing services to taxonomists for standard genome sequencing and annotation.</title>
        <authorList>
            <consortium name="The Broad Institute Genomics Platform"/>
            <consortium name="The Broad Institute Genome Sequencing Center for Infectious Disease"/>
            <person name="Wu L."/>
            <person name="Ma J."/>
        </authorList>
    </citation>
    <scope>NUCLEOTIDE SEQUENCE [LARGE SCALE GENOMIC DNA]</scope>
    <source>
        <strain evidence="3">CCUG 54939</strain>
    </source>
</reference>
<feature type="transmembrane region" description="Helical" evidence="1">
    <location>
        <begin position="12"/>
        <end position="34"/>
    </location>
</feature>
<accession>A0ABV8CRG3</accession>
<evidence type="ECO:0000256" key="1">
    <source>
        <dbReference type="SAM" id="Phobius"/>
    </source>
</evidence>
<dbReference type="Proteomes" id="UP001595692">
    <property type="component" value="Unassembled WGS sequence"/>
</dbReference>
<dbReference type="EMBL" id="JBHSAF010000015">
    <property type="protein sequence ID" value="MFC3914802.1"/>
    <property type="molecule type" value="Genomic_DNA"/>
</dbReference>
<dbReference type="InterPro" id="IPR013362">
    <property type="entry name" value="Pilus_4_PilV"/>
</dbReference>
<evidence type="ECO:0000313" key="3">
    <source>
        <dbReference type="Proteomes" id="UP001595692"/>
    </source>
</evidence>
<keyword evidence="1" id="KW-0812">Transmembrane</keyword>
<keyword evidence="3" id="KW-1185">Reference proteome</keyword>
<dbReference type="NCBIfam" id="TIGR02523">
    <property type="entry name" value="type_IV_pilV"/>
    <property type="match status" value="1"/>
</dbReference>
<protein>
    <submittedName>
        <fullName evidence="2">Type IV pilus modification protein PilV</fullName>
    </submittedName>
</protein>
<dbReference type="Pfam" id="PF07963">
    <property type="entry name" value="N_methyl"/>
    <property type="match status" value="1"/>
</dbReference>
<sequence>MKQPRYSKSHGATLLEVLIALVILALGVLGMMALQTTSLKSNQTAMTRSLATELAHEITDLMRANQTLARAGSYDIALASAAPTGTAVNAVDLQNWKRRLATLPDGDGSVSRSGAEFIITIEWNESRLKDAPSNQQFIYRTEL</sequence>
<name>A0ABV8CRG3_9GAMM</name>
<comment type="caution">
    <text evidence="2">The sequence shown here is derived from an EMBL/GenBank/DDBJ whole genome shotgun (WGS) entry which is preliminary data.</text>
</comment>
<gene>
    <name evidence="2" type="primary">pilV</name>
    <name evidence="2" type="ORF">ACFOSS_15235</name>
</gene>